<feature type="region of interest" description="Disordered" evidence="3">
    <location>
        <begin position="1043"/>
        <end position="1070"/>
    </location>
</feature>
<feature type="region of interest" description="Disordered" evidence="3">
    <location>
        <begin position="1238"/>
        <end position="1269"/>
    </location>
</feature>
<feature type="region of interest" description="Disordered" evidence="3">
    <location>
        <begin position="248"/>
        <end position="461"/>
    </location>
</feature>
<feature type="compositionally biased region" description="Low complexity" evidence="3">
    <location>
        <begin position="2069"/>
        <end position="2081"/>
    </location>
</feature>
<feature type="compositionally biased region" description="Low complexity" evidence="3">
    <location>
        <begin position="444"/>
        <end position="459"/>
    </location>
</feature>
<feature type="compositionally biased region" description="Basic and acidic residues" evidence="3">
    <location>
        <begin position="311"/>
        <end position="322"/>
    </location>
</feature>
<evidence type="ECO:0000256" key="3">
    <source>
        <dbReference type="SAM" id="MobiDB-lite"/>
    </source>
</evidence>
<feature type="region of interest" description="Disordered" evidence="3">
    <location>
        <begin position="597"/>
        <end position="638"/>
    </location>
</feature>
<keyword evidence="5" id="KW-0687">Ribonucleoprotein</keyword>
<evidence type="ECO:0000256" key="1">
    <source>
        <dbReference type="ARBA" id="ARBA00004651"/>
    </source>
</evidence>
<feature type="transmembrane region" description="Helical" evidence="4">
    <location>
        <begin position="1609"/>
        <end position="1630"/>
    </location>
</feature>
<feature type="region of interest" description="Disordered" evidence="3">
    <location>
        <begin position="120"/>
        <end position="236"/>
    </location>
</feature>
<name>A0A8T1VHD9_9STRA</name>
<keyword evidence="4" id="KW-0812">Transmembrane</keyword>
<accession>A0A8T1VHD9</accession>
<dbReference type="Proteomes" id="UP000694044">
    <property type="component" value="Unassembled WGS sequence"/>
</dbReference>
<comment type="caution">
    <text evidence="5">The sequence shown here is derived from an EMBL/GenBank/DDBJ whole genome shotgun (WGS) entry which is preliminary data.</text>
</comment>
<feature type="compositionally biased region" description="Polar residues" evidence="3">
    <location>
        <begin position="2097"/>
        <end position="2110"/>
    </location>
</feature>
<feature type="region of interest" description="Disordered" evidence="3">
    <location>
        <begin position="1106"/>
        <end position="1133"/>
    </location>
</feature>
<feature type="compositionally biased region" description="Acidic residues" evidence="3">
    <location>
        <begin position="301"/>
        <end position="310"/>
    </location>
</feature>
<keyword evidence="4" id="KW-0472">Membrane</keyword>
<keyword evidence="2" id="KW-1003">Cell membrane</keyword>
<feature type="compositionally biased region" description="Polar residues" evidence="3">
    <location>
        <begin position="478"/>
        <end position="494"/>
    </location>
</feature>
<protein>
    <submittedName>
        <fullName evidence="5">Ribosomal protein S14, S11</fullName>
    </submittedName>
</protein>
<dbReference type="PANTHER" id="PTHR42865">
    <property type="entry name" value="PROTON/GLUTAMATE-ASPARTATE SYMPORTER"/>
    <property type="match status" value="1"/>
</dbReference>
<dbReference type="GO" id="GO:0005886">
    <property type="term" value="C:plasma membrane"/>
    <property type="evidence" value="ECO:0007669"/>
    <property type="project" value="UniProtKB-SubCell"/>
</dbReference>
<gene>
    <name evidence="5" type="primary">RPS14_2</name>
    <name evidence="5" type="ORF">PHYPSEUDO_008450</name>
</gene>
<feature type="region of interest" description="Disordered" evidence="3">
    <location>
        <begin position="664"/>
        <end position="715"/>
    </location>
</feature>
<feature type="region of interest" description="Disordered" evidence="3">
    <location>
        <begin position="474"/>
        <end position="524"/>
    </location>
</feature>
<feature type="compositionally biased region" description="Polar residues" evidence="3">
    <location>
        <begin position="141"/>
        <end position="150"/>
    </location>
</feature>
<evidence type="ECO:0000256" key="2">
    <source>
        <dbReference type="ARBA" id="ARBA00022475"/>
    </source>
</evidence>
<feature type="compositionally biased region" description="Basic and acidic residues" evidence="3">
    <location>
        <begin position="248"/>
        <end position="269"/>
    </location>
</feature>
<feature type="region of interest" description="Disordered" evidence="3">
    <location>
        <begin position="2069"/>
        <end position="2110"/>
    </location>
</feature>
<evidence type="ECO:0000313" key="5">
    <source>
        <dbReference type="EMBL" id="KAG7379579.1"/>
    </source>
</evidence>
<reference evidence="5" key="1">
    <citation type="submission" date="2021-02" db="EMBL/GenBank/DDBJ databases">
        <authorList>
            <person name="Palmer J.M."/>
        </authorList>
    </citation>
    <scope>NUCLEOTIDE SEQUENCE</scope>
    <source>
        <strain evidence="5">SCRP734</strain>
    </source>
</reference>
<dbReference type="PANTHER" id="PTHR42865:SF7">
    <property type="entry name" value="PROTON_GLUTAMATE-ASPARTATE SYMPORTER"/>
    <property type="match status" value="1"/>
</dbReference>
<feature type="region of interest" description="Disordered" evidence="3">
    <location>
        <begin position="924"/>
        <end position="995"/>
    </location>
</feature>
<dbReference type="EMBL" id="JAGDFM010000341">
    <property type="protein sequence ID" value="KAG7379579.1"/>
    <property type="molecule type" value="Genomic_DNA"/>
</dbReference>
<organism evidence="5 6">
    <name type="scientific">Phytophthora pseudosyringae</name>
    <dbReference type="NCBI Taxonomy" id="221518"/>
    <lineage>
        <taxon>Eukaryota</taxon>
        <taxon>Sar</taxon>
        <taxon>Stramenopiles</taxon>
        <taxon>Oomycota</taxon>
        <taxon>Peronosporomycetes</taxon>
        <taxon>Peronosporales</taxon>
        <taxon>Peronosporaceae</taxon>
        <taxon>Phytophthora</taxon>
    </lineage>
</organism>
<feature type="compositionally biased region" description="Polar residues" evidence="3">
    <location>
        <begin position="350"/>
        <end position="362"/>
    </location>
</feature>
<feature type="compositionally biased region" description="Polar residues" evidence="3">
    <location>
        <begin position="747"/>
        <end position="756"/>
    </location>
</feature>
<dbReference type="GO" id="GO:0015293">
    <property type="term" value="F:symporter activity"/>
    <property type="evidence" value="ECO:0007669"/>
    <property type="project" value="UniProtKB-KW"/>
</dbReference>
<proteinExistence type="predicted"/>
<feature type="compositionally biased region" description="Low complexity" evidence="3">
    <location>
        <begin position="1050"/>
        <end position="1070"/>
    </location>
</feature>
<dbReference type="OrthoDB" id="118743at2759"/>
<keyword evidence="4" id="KW-1133">Transmembrane helix</keyword>
<feature type="compositionally biased region" description="Basic and acidic residues" evidence="3">
    <location>
        <begin position="283"/>
        <end position="294"/>
    </location>
</feature>
<comment type="subcellular location">
    <subcellularLocation>
        <location evidence="1">Cell membrane</location>
        <topology evidence="1">Multi-pass membrane protein</topology>
    </subcellularLocation>
</comment>
<keyword evidence="6" id="KW-1185">Reference proteome</keyword>
<sequence length="2110" mass="223873">MADVPRRVRLSSARPTESVFADFLSDGSGDEDEDEDDADARALLRMQQQADDSAYSGDAPLEQAEGAFRLVLKQPGDVDDDASAGPLRLVARVQVAASVDDVMDLVSKVERASRAVDDHLVFSSRGSAVATEEEARGSKVPSPQQSPQRKTSVRETESGFADFLSDGSNSGDEEDEDDADTRALLRMQQQADDRAYLADTSLEMAHPPTGRNSEERTSNSNNNSSFRLTLAKPGVFEDDALMGPRKLVEEAMRRESTAAAEQVHERDEDSNSWTGASFLQADAGKRSSEQHDSVASRPPSFEEEEGDSFFDEPRPSFSDEHSFTGGGESFTDNSFVYRPSLPDEEEEATQSKVQTQTDSSFVDASAGYRPSSLQGAQDPAEPASSSSNDHSFVYRPSLPDSEKESAVADAASTASVGTSFVYRPSLLPGDDGETQDNVVDRTETAASNSSTAADNSFAFRPTLLDDEVPKVVYGYTRPASTNTSTADESTSENRPSLPGAVDEARDNNSNTVPLEGSERTSSGVKESLIASGEDHEDKHQPSFLSPRASSFIRSSDAVAFSFGGVDSSFRILDGDTAVVAAGHDSFSSVLTDSCASAAPPKLDTEESEGDGVAAEEGNASAPAAATALSPDASDRANSTPAVLPVALCSDDKFAPVVDTKVDSPHASAVEASPSADAASTQPPLSRQSSAASSTRSSQDCLPQRRMTATRESWRVSSLDLRESKHAFDEELGPLAGHPPTPRASAVGSEQQRLSSTFEERTSVASASSNSSSFASFHSQANFFVDDIQQSFSSVSSLSLDSRPSGEDSFANVAILGDDGRDQNERRSSDIIAHDAGQLRSSSISAAYPNASDSLDRSYGDLVDVTAALDRSFSKLVDRERFYPLDADHDSANVSANGTSLGSSLASSAVSHSSAASDELSFVSFNVAKPPPPPSAQQQQEQNKEQRSSTTVPVRPSRHKLASESQQASIVLPRGSDVKATKPSRPPTVAPSAYSTGTRTFSSAALLAAIKTRDVRADTRSEETEAGDVALGALPPMAPPLKINVVPRGRGSLSSSKSGAGSSPSLSASPLAMSSMTRSSVASSTGSADHLDFTGVYRGSVNSLEASNSNGVAQSHVAEANPGKASQQPQDEHKGAVQLELLGVKLERSTSDSRMMQRESQRKVEEFFRRTCHKSVAEQEVNRWTNRKTRARTTVIQCADDVEQEPPHFAFDGDMAAKVIDLKNLRNGSPGWHLEEEAALTPQREDSSKQGAMGMTTGTTSTGTTATRSMPSDLIPMSTNYVISPQGADSQQRKVLAKKKKKEQVAKAAAAAGRSGDGVSRFGAISGRRADNVSLTPTLPRLSTNESPAFSPFVTPLATPNAFGGSGGVGIGRSPGKSPVAFAGTASGFLWKAGSGFNGLQQSAADAPFDASQASYYTQRPTLADRVESLSASLASTLRRFLPGNNSPRPGGNPGVTSPQSQCTAPAALPKAYDHNGFYEAPFKVPGLNKPLEQRRGRRTAESDQAWVRQWLVLATCAVLGLSLGAILVRVVIFDSTAFNLSADEVHERQESNGEMVFAAGVRWLLLPGHLFLCVWSAVTTLLLFCYVATSLADLVGCADKSALVLSFRSIGYTVLLAVLATLEGVLAMWLTHKSGWFQGESSAASAEASTLAAALGVMPLPEGAVGLLCSGAGEYLQRLGHDVFACSNASLTLPLYEEVATNSTGVSDSGPAVFALQEVTGLLAAPTPSVPYYPASLGSGGSLSSSLLWALTPDNLASQFTHVELDEMASRGGLLVFGLLLGYVCGKRILRLRRDTQAAMFESARSDAPAPRHYVVGILMELQLALEWLVRPMERYLAPLGFFSLTLGHVVRHHREWRSFTSPMVSLLVGVLVLIVVHAVVVLPIVFKQFSSSRRHFPLLVSTRAFVPAFLVAFTTDNVALAAPVTMQCHARVRTVTRSAAQLATTVTAALTRNARALYLPLLLLWLLETSSSQELKLNASDYLSVGLASLLSSFCGGSTRLTLAMARTLWSIAVREQSPSAAHLLPSTMPLLVVCDAILSRMASVVTLADHLVLTHLAAQHWGETVVNGSSSNGPSSSSNANYVPSPSPLDDSQVPRPSSSAMLSSVYL</sequence>
<dbReference type="GO" id="GO:0005840">
    <property type="term" value="C:ribosome"/>
    <property type="evidence" value="ECO:0007669"/>
    <property type="project" value="UniProtKB-KW"/>
</dbReference>
<feature type="compositionally biased region" description="Low complexity" evidence="3">
    <location>
        <begin position="614"/>
        <end position="631"/>
    </location>
</feature>
<feature type="transmembrane region" description="Helical" evidence="4">
    <location>
        <begin position="1570"/>
        <end position="1589"/>
    </location>
</feature>
<feature type="compositionally biased region" description="Low complexity" evidence="3">
    <location>
        <begin position="1250"/>
        <end position="1266"/>
    </location>
</feature>
<evidence type="ECO:0000256" key="4">
    <source>
        <dbReference type="SAM" id="Phobius"/>
    </source>
</evidence>
<dbReference type="InterPro" id="IPR001991">
    <property type="entry name" value="Na-dicarboxylate_symporter"/>
</dbReference>
<feature type="region of interest" description="Disordered" evidence="3">
    <location>
        <begin position="1440"/>
        <end position="1462"/>
    </location>
</feature>
<feature type="region of interest" description="Disordered" evidence="3">
    <location>
        <begin position="730"/>
        <end position="761"/>
    </location>
</feature>
<keyword evidence="5" id="KW-0689">Ribosomal protein</keyword>
<feature type="transmembrane region" description="Helical" evidence="4">
    <location>
        <begin position="1864"/>
        <end position="1887"/>
    </location>
</feature>
<feature type="compositionally biased region" description="Low complexity" evidence="3">
    <location>
        <begin position="407"/>
        <end position="419"/>
    </location>
</feature>
<feature type="compositionally biased region" description="Low complexity" evidence="3">
    <location>
        <begin position="685"/>
        <end position="698"/>
    </location>
</feature>
<evidence type="ECO:0000313" key="6">
    <source>
        <dbReference type="Proteomes" id="UP000694044"/>
    </source>
</evidence>
<feature type="transmembrane region" description="Helical" evidence="4">
    <location>
        <begin position="1510"/>
        <end position="1532"/>
    </location>
</feature>